<evidence type="ECO:0000313" key="16">
    <source>
        <dbReference type="RefSeq" id="XP_046589573.1"/>
    </source>
</evidence>
<keyword evidence="13" id="KW-0472">Membrane</keyword>
<dbReference type="InterPro" id="IPR050196">
    <property type="entry name" value="Cytochrome_P450_Monoox"/>
</dbReference>
<dbReference type="Proteomes" id="UP000829291">
    <property type="component" value="Chromosome 3"/>
</dbReference>
<dbReference type="SUPFAM" id="SSF48264">
    <property type="entry name" value="Cytochrome P450"/>
    <property type="match status" value="1"/>
</dbReference>
<keyword evidence="12 14" id="KW-0503">Monooxygenase</keyword>
<dbReference type="InterPro" id="IPR036396">
    <property type="entry name" value="Cyt_P450_sf"/>
</dbReference>
<evidence type="ECO:0000256" key="2">
    <source>
        <dbReference type="ARBA" id="ARBA00003690"/>
    </source>
</evidence>
<evidence type="ECO:0000256" key="13">
    <source>
        <dbReference type="ARBA" id="ARBA00023136"/>
    </source>
</evidence>
<evidence type="ECO:0000256" key="7">
    <source>
        <dbReference type="ARBA" id="ARBA00022723"/>
    </source>
</evidence>
<evidence type="ECO:0000313" key="15">
    <source>
        <dbReference type="Proteomes" id="UP000829291"/>
    </source>
</evidence>
<protein>
    <submittedName>
        <fullName evidence="16">Cytochrome P450 4C1</fullName>
    </submittedName>
</protein>
<dbReference type="GeneID" id="107227729"/>
<evidence type="ECO:0000256" key="10">
    <source>
        <dbReference type="ARBA" id="ARBA00023002"/>
    </source>
</evidence>
<dbReference type="PANTHER" id="PTHR24291:SF189">
    <property type="entry name" value="CYTOCHROME P450 4C3-RELATED"/>
    <property type="match status" value="1"/>
</dbReference>
<gene>
    <name evidence="16" type="primary">LOC107227729</name>
</gene>
<comment type="function">
    <text evidence="2">May be involved in the metabolism of insect hormones and in the breakdown of synthetic insecticides.</text>
</comment>
<dbReference type="PROSITE" id="PS00086">
    <property type="entry name" value="CYTOCHROME_P450"/>
    <property type="match status" value="1"/>
</dbReference>
<dbReference type="InterPro" id="IPR017972">
    <property type="entry name" value="Cyt_P450_CS"/>
</dbReference>
<keyword evidence="6 14" id="KW-0349">Heme</keyword>
<keyword evidence="9" id="KW-0492">Microsome</keyword>
<evidence type="ECO:0000256" key="5">
    <source>
        <dbReference type="ARBA" id="ARBA00010617"/>
    </source>
</evidence>
<accession>A0ABM3FNG7</accession>
<keyword evidence="7 14" id="KW-0479">Metal-binding</keyword>
<comment type="subcellular location">
    <subcellularLocation>
        <location evidence="4">Endoplasmic reticulum membrane</location>
        <topology evidence="4">Peripheral membrane protein</topology>
    </subcellularLocation>
    <subcellularLocation>
        <location evidence="3">Microsome membrane</location>
        <topology evidence="3">Peripheral membrane protein</topology>
    </subcellularLocation>
</comment>
<sequence length="454" mass="51809">MNKVLKADKIYSSPFRVSIGNLLFFVTTDPEQLKLALFGSKTVEKGSLFDFARPWIGSGLVTAPYLTWQVHRKLIQPTFGPTILKSFLEIFVAESVMVADQMECELNGPEFEVSNYFSRCTMGSLCKTVMGVKLDAYAGENNPYVKAFRKVTAGIVRRGFSPWIHPDFIFYRTKLGKDQQKYIKFMHDFTEKLISTKKKQLLERGNRESNEDAEDDRYNTATRREAFLDHIIKLSEHTKILTDEEIRDQVHTFMATGSLSTSDTIGFVMLMLASHPCVQEKVYEELCEIYGDGNGDAQLNVTQEAIARMTYLERVIKETLRLFPAVPLIVREVSEDLDIGGRSLPKGSTMVLNILGVQRSEKYWLDPLKFDPDRFLPENFAKQPQCSYIPFGGGPRNCIAQKYAMLLAKTLVATLLRRYVLTHDKIVQIKDIRIKFEVVLLPVEPITIGIKRRT</sequence>
<dbReference type="RefSeq" id="XP_046589573.1">
    <property type="nucleotide sequence ID" value="XM_046733617.1"/>
</dbReference>
<evidence type="ECO:0000256" key="12">
    <source>
        <dbReference type="ARBA" id="ARBA00023033"/>
    </source>
</evidence>
<reference evidence="16" key="1">
    <citation type="submission" date="2025-08" db="UniProtKB">
        <authorList>
            <consortium name="RefSeq"/>
        </authorList>
    </citation>
    <scope>IDENTIFICATION</scope>
    <source>
        <tissue evidence="16">Thorax and Abdomen</tissue>
    </source>
</reference>
<dbReference type="CDD" id="cd20628">
    <property type="entry name" value="CYP4"/>
    <property type="match status" value="1"/>
</dbReference>
<keyword evidence="15" id="KW-1185">Reference proteome</keyword>
<name>A0ABM3FNG7_NEOLC</name>
<evidence type="ECO:0000256" key="8">
    <source>
        <dbReference type="ARBA" id="ARBA00022824"/>
    </source>
</evidence>
<dbReference type="PRINTS" id="PR00463">
    <property type="entry name" value="EP450I"/>
</dbReference>
<dbReference type="InterPro" id="IPR002401">
    <property type="entry name" value="Cyt_P450_E_grp-I"/>
</dbReference>
<evidence type="ECO:0000256" key="11">
    <source>
        <dbReference type="ARBA" id="ARBA00023004"/>
    </source>
</evidence>
<keyword evidence="11 14" id="KW-0408">Iron</keyword>
<organism evidence="15 16">
    <name type="scientific">Neodiprion lecontei</name>
    <name type="common">Redheaded pine sawfly</name>
    <dbReference type="NCBI Taxonomy" id="441921"/>
    <lineage>
        <taxon>Eukaryota</taxon>
        <taxon>Metazoa</taxon>
        <taxon>Ecdysozoa</taxon>
        <taxon>Arthropoda</taxon>
        <taxon>Hexapoda</taxon>
        <taxon>Insecta</taxon>
        <taxon>Pterygota</taxon>
        <taxon>Neoptera</taxon>
        <taxon>Endopterygota</taxon>
        <taxon>Hymenoptera</taxon>
        <taxon>Tenthredinoidea</taxon>
        <taxon>Diprionidae</taxon>
        <taxon>Diprioninae</taxon>
        <taxon>Neodiprion</taxon>
    </lineage>
</organism>
<evidence type="ECO:0000256" key="14">
    <source>
        <dbReference type="RuleBase" id="RU000461"/>
    </source>
</evidence>
<dbReference type="PANTHER" id="PTHR24291">
    <property type="entry name" value="CYTOCHROME P450 FAMILY 4"/>
    <property type="match status" value="1"/>
</dbReference>
<evidence type="ECO:0000256" key="6">
    <source>
        <dbReference type="ARBA" id="ARBA00022617"/>
    </source>
</evidence>
<comment type="cofactor">
    <cofactor evidence="1">
        <name>heme</name>
        <dbReference type="ChEBI" id="CHEBI:30413"/>
    </cofactor>
</comment>
<evidence type="ECO:0000256" key="9">
    <source>
        <dbReference type="ARBA" id="ARBA00022848"/>
    </source>
</evidence>
<comment type="similarity">
    <text evidence="5 14">Belongs to the cytochrome P450 family.</text>
</comment>
<keyword evidence="8" id="KW-0256">Endoplasmic reticulum</keyword>
<evidence type="ECO:0000256" key="1">
    <source>
        <dbReference type="ARBA" id="ARBA00001971"/>
    </source>
</evidence>
<dbReference type="Pfam" id="PF00067">
    <property type="entry name" value="p450"/>
    <property type="match status" value="1"/>
</dbReference>
<dbReference type="InterPro" id="IPR001128">
    <property type="entry name" value="Cyt_P450"/>
</dbReference>
<evidence type="ECO:0000256" key="4">
    <source>
        <dbReference type="ARBA" id="ARBA00004406"/>
    </source>
</evidence>
<keyword evidence="10 14" id="KW-0560">Oxidoreductase</keyword>
<dbReference type="PRINTS" id="PR00385">
    <property type="entry name" value="P450"/>
</dbReference>
<proteinExistence type="inferred from homology"/>
<dbReference type="Gene3D" id="1.10.630.10">
    <property type="entry name" value="Cytochrome P450"/>
    <property type="match status" value="1"/>
</dbReference>
<evidence type="ECO:0000256" key="3">
    <source>
        <dbReference type="ARBA" id="ARBA00004174"/>
    </source>
</evidence>